<reference evidence="1" key="3">
    <citation type="submission" date="2022-06" db="UniProtKB">
        <authorList>
            <consortium name="EnsemblPlants"/>
        </authorList>
    </citation>
    <scope>IDENTIFICATION</scope>
</reference>
<dbReference type="Gramene" id="TuG1812G0300003640.01.T01">
    <property type="protein sequence ID" value="TuG1812G0300003640.01.T01.cds325413"/>
    <property type="gene ID" value="TuG1812G0300003640.01"/>
</dbReference>
<reference evidence="1" key="2">
    <citation type="submission" date="2018-03" db="EMBL/GenBank/DDBJ databases">
        <title>The Triticum urartu genome reveals the dynamic nature of wheat genome evolution.</title>
        <authorList>
            <person name="Ling H."/>
            <person name="Ma B."/>
            <person name="Shi X."/>
            <person name="Liu H."/>
            <person name="Dong L."/>
            <person name="Sun H."/>
            <person name="Cao Y."/>
            <person name="Gao Q."/>
            <person name="Zheng S."/>
            <person name="Li Y."/>
            <person name="Yu Y."/>
            <person name="Du H."/>
            <person name="Qi M."/>
            <person name="Li Y."/>
            <person name="Yu H."/>
            <person name="Cui Y."/>
            <person name="Wang N."/>
            <person name="Chen C."/>
            <person name="Wu H."/>
            <person name="Zhao Y."/>
            <person name="Zhang J."/>
            <person name="Li Y."/>
            <person name="Zhou W."/>
            <person name="Zhang B."/>
            <person name="Hu W."/>
            <person name="Eijk M."/>
            <person name="Tang J."/>
            <person name="Witsenboer H."/>
            <person name="Zhao S."/>
            <person name="Li Z."/>
            <person name="Zhang A."/>
            <person name="Wang D."/>
            <person name="Liang C."/>
        </authorList>
    </citation>
    <scope>NUCLEOTIDE SEQUENCE [LARGE SCALE GENOMIC DNA]</scope>
    <source>
        <strain evidence="1">cv. G1812</strain>
    </source>
</reference>
<evidence type="ECO:0000313" key="2">
    <source>
        <dbReference type="Proteomes" id="UP000015106"/>
    </source>
</evidence>
<keyword evidence="2" id="KW-1185">Reference proteome</keyword>
<reference evidence="2" key="1">
    <citation type="journal article" date="2013" name="Nature">
        <title>Draft genome of the wheat A-genome progenitor Triticum urartu.</title>
        <authorList>
            <person name="Ling H.Q."/>
            <person name="Zhao S."/>
            <person name="Liu D."/>
            <person name="Wang J."/>
            <person name="Sun H."/>
            <person name="Zhang C."/>
            <person name="Fan H."/>
            <person name="Li D."/>
            <person name="Dong L."/>
            <person name="Tao Y."/>
            <person name="Gao C."/>
            <person name="Wu H."/>
            <person name="Li Y."/>
            <person name="Cui Y."/>
            <person name="Guo X."/>
            <person name="Zheng S."/>
            <person name="Wang B."/>
            <person name="Yu K."/>
            <person name="Liang Q."/>
            <person name="Yang W."/>
            <person name="Lou X."/>
            <person name="Chen J."/>
            <person name="Feng M."/>
            <person name="Jian J."/>
            <person name="Zhang X."/>
            <person name="Luo G."/>
            <person name="Jiang Y."/>
            <person name="Liu J."/>
            <person name="Wang Z."/>
            <person name="Sha Y."/>
            <person name="Zhang B."/>
            <person name="Wu H."/>
            <person name="Tang D."/>
            <person name="Shen Q."/>
            <person name="Xue P."/>
            <person name="Zou S."/>
            <person name="Wang X."/>
            <person name="Liu X."/>
            <person name="Wang F."/>
            <person name="Yang Y."/>
            <person name="An X."/>
            <person name="Dong Z."/>
            <person name="Zhang K."/>
            <person name="Zhang X."/>
            <person name="Luo M.C."/>
            <person name="Dvorak J."/>
            <person name="Tong Y."/>
            <person name="Wang J."/>
            <person name="Yang H."/>
            <person name="Li Z."/>
            <person name="Wang D."/>
            <person name="Zhang A."/>
            <person name="Wang J."/>
        </authorList>
    </citation>
    <scope>NUCLEOTIDE SEQUENCE</scope>
    <source>
        <strain evidence="2">cv. G1812</strain>
    </source>
</reference>
<organism evidence="1 2">
    <name type="scientific">Triticum urartu</name>
    <name type="common">Red wild einkorn</name>
    <name type="synonym">Crithodium urartu</name>
    <dbReference type="NCBI Taxonomy" id="4572"/>
    <lineage>
        <taxon>Eukaryota</taxon>
        <taxon>Viridiplantae</taxon>
        <taxon>Streptophyta</taxon>
        <taxon>Embryophyta</taxon>
        <taxon>Tracheophyta</taxon>
        <taxon>Spermatophyta</taxon>
        <taxon>Magnoliopsida</taxon>
        <taxon>Liliopsida</taxon>
        <taxon>Poales</taxon>
        <taxon>Poaceae</taxon>
        <taxon>BOP clade</taxon>
        <taxon>Pooideae</taxon>
        <taxon>Triticodae</taxon>
        <taxon>Triticeae</taxon>
        <taxon>Triticinae</taxon>
        <taxon>Triticum</taxon>
    </lineage>
</organism>
<evidence type="ECO:0000313" key="1">
    <source>
        <dbReference type="EnsemblPlants" id="TuG1812G0300003640.01.T01.cds325413"/>
    </source>
</evidence>
<protein>
    <submittedName>
        <fullName evidence="1">Uncharacterized protein</fullName>
    </submittedName>
</protein>
<name>A0A8R7PVG9_TRIUA</name>
<dbReference type="Proteomes" id="UP000015106">
    <property type="component" value="Chromosome 3"/>
</dbReference>
<proteinExistence type="predicted"/>
<sequence>METRCPYNIGINYLWNAACGTWWFNKSN</sequence>
<accession>A0A8R7PVG9</accession>
<dbReference type="EnsemblPlants" id="TuG1812G0300003640.01.T01">
    <property type="protein sequence ID" value="TuG1812G0300003640.01.T01.cds325413"/>
    <property type="gene ID" value="TuG1812G0300003640.01"/>
</dbReference>
<dbReference type="AlphaFoldDB" id="A0A8R7PVG9"/>